<feature type="transmembrane region" description="Helical" evidence="1">
    <location>
        <begin position="403"/>
        <end position="424"/>
    </location>
</feature>
<dbReference type="SMART" id="SM00563">
    <property type="entry name" value="PlsC"/>
    <property type="match status" value="1"/>
</dbReference>
<feature type="transmembrane region" description="Helical" evidence="1">
    <location>
        <begin position="444"/>
        <end position="462"/>
    </location>
</feature>
<dbReference type="GO" id="GO:0016287">
    <property type="term" value="F:glycerone-phosphate O-acyltransferase activity"/>
    <property type="evidence" value="ECO:0007669"/>
    <property type="project" value="TreeGrafter"/>
</dbReference>
<comment type="caution">
    <text evidence="4">The sequence shown here is derived from an EMBL/GenBank/DDBJ whole genome shotgun (WGS) entry which is preliminary data.</text>
</comment>
<keyword evidence="1" id="KW-1133">Transmembrane helix</keyword>
<proteinExistence type="predicted"/>
<dbReference type="AlphaFoldDB" id="A0A9N8W2S3"/>
<feature type="chain" id="PRO_5040298955" evidence="2">
    <location>
        <begin position="28"/>
        <end position="576"/>
    </location>
</feature>
<dbReference type="Proteomes" id="UP000789759">
    <property type="component" value="Unassembled WGS sequence"/>
</dbReference>
<dbReference type="OrthoDB" id="1044435at2759"/>
<evidence type="ECO:0000313" key="4">
    <source>
        <dbReference type="EMBL" id="CAG8470111.1"/>
    </source>
</evidence>
<dbReference type="GO" id="GO:0008654">
    <property type="term" value="P:phospholipid biosynthetic process"/>
    <property type="evidence" value="ECO:0007669"/>
    <property type="project" value="TreeGrafter"/>
</dbReference>
<evidence type="ECO:0000259" key="3">
    <source>
        <dbReference type="SMART" id="SM00563"/>
    </source>
</evidence>
<accession>A0A9N8W2S3</accession>
<gene>
    <name evidence="4" type="ORF">CPELLU_LOCUS1031</name>
</gene>
<protein>
    <submittedName>
        <fullName evidence="4">2332_t:CDS:1</fullName>
    </submittedName>
</protein>
<organism evidence="4 5">
    <name type="scientific">Cetraspora pellucida</name>
    <dbReference type="NCBI Taxonomy" id="1433469"/>
    <lineage>
        <taxon>Eukaryota</taxon>
        <taxon>Fungi</taxon>
        <taxon>Fungi incertae sedis</taxon>
        <taxon>Mucoromycota</taxon>
        <taxon>Glomeromycotina</taxon>
        <taxon>Glomeromycetes</taxon>
        <taxon>Diversisporales</taxon>
        <taxon>Gigasporaceae</taxon>
        <taxon>Cetraspora</taxon>
    </lineage>
</organism>
<keyword evidence="1" id="KW-0812">Transmembrane</keyword>
<dbReference type="EMBL" id="CAJVQA010000344">
    <property type="protein sequence ID" value="CAG8470111.1"/>
    <property type="molecule type" value="Genomic_DNA"/>
</dbReference>
<dbReference type="PANTHER" id="PTHR31605">
    <property type="entry name" value="GLYCEROL-3-PHOSPHATE O-ACYLTRANSFERASE 1"/>
    <property type="match status" value="1"/>
</dbReference>
<dbReference type="GO" id="GO:0004366">
    <property type="term" value="F:glycerol-3-phosphate O-acyltransferase activity"/>
    <property type="evidence" value="ECO:0007669"/>
    <property type="project" value="TreeGrafter"/>
</dbReference>
<name>A0A9N8W2S3_9GLOM</name>
<dbReference type="Pfam" id="PF01553">
    <property type="entry name" value="Acyltransferase"/>
    <property type="match status" value="1"/>
</dbReference>
<keyword evidence="5" id="KW-1185">Reference proteome</keyword>
<feature type="signal peptide" evidence="2">
    <location>
        <begin position="1"/>
        <end position="27"/>
    </location>
</feature>
<dbReference type="InterPro" id="IPR002123">
    <property type="entry name" value="Plipid/glycerol_acylTrfase"/>
</dbReference>
<sequence length="576" mass="65791">MAPLAYRFVRFLFKVLANAFYAIEVEGIEYIPPDGCSTILCPNHANSLTDPICLLAAIPKDKRDMIRMTAKDTFWHNTDFFSILIRSLGTVPIKRTKDYNYAKVDNSESFEKLIESLEQGDCVCMFPEGISRYHSRVAPFKPGVALIASETLTRNKDSPNFSINLLTVSLVYIRREKFRSNVLVKFNPPIVLTPQHQSLLKTITSDGKKRTSEQAINELTSVMEETVRSNTLDSPDWQTLRIAHTARKLYAGNLGTRISLAEYVRLTKKFIDALAKASEESNVGGQCNENNEVNNEDKEIIVERVDSNVLHVDNPAFKEKITHQDIDIHTLSRDLAAYQDLLDSHGIKDYRFSRAIPLSKPELIGRIFIRVVWASILATISSLNPKSADTENCPNSQLQTTSASIATIIPVQITLIFDFLSIMYKEYQIRKLPKEDNYDEITQYKLLIAAILLVPIYITAVFLTIPFAFITSWLIPLLMWLTIRWTEDLFQAMRSCLSLTKLLLLPKEEYAHIKSIRENIREKVQILAVNELGLPDNPEVLVNKSRPRGMGYFSIKKRRKKDYNEVLRLWDVSAYD</sequence>
<evidence type="ECO:0000256" key="1">
    <source>
        <dbReference type="SAM" id="Phobius"/>
    </source>
</evidence>
<dbReference type="PANTHER" id="PTHR31605:SF0">
    <property type="entry name" value="GLYCEROL-3-PHOSPHATE O-ACYLTRANSFERASE 1"/>
    <property type="match status" value="1"/>
</dbReference>
<reference evidence="4" key="1">
    <citation type="submission" date="2021-06" db="EMBL/GenBank/DDBJ databases">
        <authorList>
            <person name="Kallberg Y."/>
            <person name="Tangrot J."/>
            <person name="Rosling A."/>
        </authorList>
    </citation>
    <scope>NUCLEOTIDE SEQUENCE</scope>
    <source>
        <strain evidence="4">FL966</strain>
    </source>
</reference>
<keyword evidence="1" id="KW-0472">Membrane</keyword>
<feature type="domain" description="Phospholipid/glycerol acyltransferase" evidence="3">
    <location>
        <begin position="38"/>
        <end position="176"/>
    </location>
</feature>
<dbReference type="SUPFAM" id="SSF69593">
    <property type="entry name" value="Glycerol-3-phosphate (1)-acyltransferase"/>
    <property type="match status" value="1"/>
</dbReference>
<evidence type="ECO:0000256" key="2">
    <source>
        <dbReference type="SAM" id="SignalP"/>
    </source>
</evidence>
<dbReference type="InterPro" id="IPR052744">
    <property type="entry name" value="GPAT/DAPAT"/>
</dbReference>
<keyword evidence="2" id="KW-0732">Signal</keyword>
<evidence type="ECO:0000313" key="5">
    <source>
        <dbReference type="Proteomes" id="UP000789759"/>
    </source>
</evidence>